<dbReference type="Gene3D" id="3.40.190.10">
    <property type="entry name" value="Periplasmic binding protein-like II"/>
    <property type="match status" value="2"/>
</dbReference>
<dbReference type="STRING" id="439292.Bsel_2133"/>
<dbReference type="CDD" id="cd13634">
    <property type="entry name" value="PBP2_Sco4506"/>
    <property type="match status" value="1"/>
</dbReference>
<dbReference type="PANTHER" id="PTHR37690:SF1">
    <property type="entry name" value="CHORISMATE DEHYDRATASE"/>
    <property type="match status" value="1"/>
</dbReference>
<proteinExistence type="inferred from homology"/>
<comment type="function">
    <text evidence="4">Catalyzes the dehydration of chorismate into 3-[(1-carboxyvinyl)oxy]benzoate, a step in the biosynthesis of menaquinone (MK, vitamin K2).</text>
</comment>
<dbReference type="Pfam" id="PF02621">
    <property type="entry name" value="VitK2_biosynth"/>
    <property type="match status" value="1"/>
</dbReference>
<name>D6XV99_BACIE</name>
<dbReference type="eggNOG" id="COG1427">
    <property type="taxonomic scope" value="Bacteria"/>
</dbReference>
<evidence type="ECO:0000256" key="4">
    <source>
        <dbReference type="HAMAP-Rule" id="MF_00995"/>
    </source>
</evidence>
<dbReference type="SUPFAM" id="SSF53850">
    <property type="entry name" value="Periplasmic binding protein-like II"/>
    <property type="match status" value="1"/>
</dbReference>
<dbReference type="InterPro" id="IPR030868">
    <property type="entry name" value="MqnA"/>
</dbReference>
<comment type="catalytic activity">
    <reaction evidence="4">
        <text>chorismate = 3-[(1-carboxyvinyl)-oxy]benzoate + H2O</text>
        <dbReference type="Rhea" id="RHEA:40051"/>
        <dbReference type="ChEBI" id="CHEBI:15377"/>
        <dbReference type="ChEBI" id="CHEBI:29748"/>
        <dbReference type="ChEBI" id="CHEBI:76981"/>
        <dbReference type="EC" id="4.2.1.151"/>
    </reaction>
</comment>
<organism evidence="5 6">
    <name type="scientific">Bacillus selenitireducens (strain ATCC 700615 / DSM 15326 / MLS10)</name>
    <dbReference type="NCBI Taxonomy" id="439292"/>
    <lineage>
        <taxon>Bacteria</taxon>
        <taxon>Bacillati</taxon>
        <taxon>Bacillota</taxon>
        <taxon>Bacilli</taxon>
        <taxon>Bacillales</taxon>
        <taxon>Bacillaceae</taxon>
        <taxon>Salisediminibacterium</taxon>
    </lineage>
</organism>
<dbReference type="InterPro" id="IPR003773">
    <property type="entry name" value="Menaquinone_biosynth"/>
</dbReference>
<dbReference type="EMBL" id="CP001791">
    <property type="protein sequence ID" value="ADH99637.1"/>
    <property type="molecule type" value="Genomic_DNA"/>
</dbReference>
<dbReference type="GO" id="GO:0016836">
    <property type="term" value="F:hydro-lyase activity"/>
    <property type="evidence" value="ECO:0007669"/>
    <property type="project" value="UniProtKB-UniRule"/>
</dbReference>
<reference evidence="5" key="1">
    <citation type="submission" date="2009-10" db="EMBL/GenBank/DDBJ databases">
        <title>Complete sequence of Bacillus selenitireducens MLS10.</title>
        <authorList>
            <consortium name="US DOE Joint Genome Institute"/>
            <person name="Lucas S."/>
            <person name="Copeland A."/>
            <person name="Lapidus A."/>
            <person name="Glavina del Rio T."/>
            <person name="Dalin E."/>
            <person name="Tice H."/>
            <person name="Bruce D."/>
            <person name="Goodwin L."/>
            <person name="Pitluck S."/>
            <person name="Sims D."/>
            <person name="Brettin T."/>
            <person name="Detter J.C."/>
            <person name="Han C."/>
            <person name="Larimer F."/>
            <person name="Land M."/>
            <person name="Hauser L."/>
            <person name="Kyrpides N."/>
            <person name="Ovchinnikova G."/>
            <person name="Stolz J."/>
        </authorList>
    </citation>
    <scope>NUCLEOTIDE SEQUENCE [LARGE SCALE GENOMIC DNA]</scope>
    <source>
        <strain evidence="5">MLS10</strain>
    </source>
</reference>
<gene>
    <name evidence="4" type="primary">mqnA</name>
    <name evidence="5" type="ordered locus">Bsel_2133</name>
</gene>
<keyword evidence="6" id="KW-1185">Reference proteome</keyword>
<evidence type="ECO:0000256" key="3">
    <source>
        <dbReference type="ARBA" id="ARBA00023239"/>
    </source>
</evidence>
<dbReference type="EC" id="4.2.1.151" evidence="4"/>
<evidence type="ECO:0000256" key="1">
    <source>
        <dbReference type="ARBA" id="ARBA00004863"/>
    </source>
</evidence>
<dbReference type="AlphaFoldDB" id="D6XV99"/>
<sequence>MSIRIGEISYTNILPMFYYVDRDKLREMGCEFIPAIPSELNAGMSKGKIDVGGISSFSYGEHIHEYELLPDLSVSSPKAVGSIFLFSKVPIDELDGKRIALTSSSATSVNLLKIILGSFYQQNVHYTTEAPDYEQMMAHFDAALLIGDDAILAKRNGDKHHYVYDLGEIWSTETGYPMTYAVFAVRKDAARKHHNELKEVMNEFHKSKYRTQLNQYEEMIESIQQSYQGDADFWRNYFAGLNNDLTKTHIEGLLHYFDLAYKQGLLKEPVQDIVIWNPETMSESMSLGGSE</sequence>
<dbReference type="PANTHER" id="PTHR37690">
    <property type="entry name" value="CHORISMATE DEHYDRATASE"/>
    <property type="match status" value="1"/>
</dbReference>
<comment type="pathway">
    <text evidence="1 4">Quinol/quinone metabolism; menaquinone biosynthesis.</text>
</comment>
<dbReference type="GO" id="GO:0009234">
    <property type="term" value="P:menaquinone biosynthetic process"/>
    <property type="evidence" value="ECO:0007669"/>
    <property type="project" value="UniProtKB-UniRule"/>
</dbReference>
<keyword evidence="2 4" id="KW-0474">Menaquinone biosynthesis</keyword>
<dbReference type="UniPathway" id="UPA00079"/>
<keyword evidence="3 4" id="KW-0456">Lyase</keyword>
<protein>
    <recommendedName>
        <fullName evidence="4">Chorismate dehydratase</fullName>
        <ecNumber evidence="4">4.2.1.151</ecNumber>
    </recommendedName>
    <alternativeName>
        <fullName evidence="4">Menaquinone biosynthetic enzyme MqnA</fullName>
    </alternativeName>
</protein>
<comment type="similarity">
    <text evidence="4">Belongs to the MqnA/MqnD family. MqnA subfamily.</text>
</comment>
<evidence type="ECO:0000313" key="5">
    <source>
        <dbReference type="EMBL" id="ADH99637.1"/>
    </source>
</evidence>
<dbReference type="OrthoDB" id="9810112at2"/>
<evidence type="ECO:0000313" key="6">
    <source>
        <dbReference type="Proteomes" id="UP000000271"/>
    </source>
</evidence>
<dbReference type="HAMAP" id="MF_00995">
    <property type="entry name" value="MqnA"/>
    <property type="match status" value="1"/>
</dbReference>
<dbReference type="Proteomes" id="UP000000271">
    <property type="component" value="Chromosome"/>
</dbReference>
<dbReference type="KEGG" id="bse:Bsel_2133"/>
<accession>D6XV99</accession>
<evidence type="ECO:0000256" key="2">
    <source>
        <dbReference type="ARBA" id="ARBA00022428"/>
    </source>
</evidence>
<dbReference type="HOGENOM" id="CLU_059898_0_0_9"/>
<dbReference type="RefSeq" id="WP_013173059.1">
    <property type="nucleotide sequence ID" value="NC_014219.1"/>
</dbReference>